<dbReference type="RefSeq" id="WP_148455424.1">
    <property type="nucleotide sequence ID" value="NZ_VSFC01000049.1"/>
</dbReference>
<feature type="signal peptide" evidence="1">
    <location>
        <begin position="1"/>
        <end position="22"/>
    </location>
</feature>
<sequence>MKSSTILFLALALCFIISDCNANSFENITNSSEYRIMQRIRINFESPNGSIRPLLLAFTTDDSATDGVDYGYDGANFDQFPDDLFWMIEGSTYVIQGVGSFDETKQYPFGLFLTNSGTIKISLDSLENFNQEIEVYVFDSYEDTYTLINENFFEQDITSGNYLDRYYLTFSNPNTSGTNGTLLNTEEVINEQQNSITFLSNNNQLIVKSNSIITQINIYSILGQEIAKISNINSNEFNTNLITNHKGYTIIKVNNQFGSNSKKIYLN</sequence>
<evidence type="ECO:0008006" key="4">
    <source>
        <dbReference type="Google" id="ProtNLM"/>
    </source>
</evidence>
<comment type="caution">
    <text evidence="2">The sequence shown here is derived from an EMBL/GenBank/DDBJ whole genome shotgun (WGS) entry which is preliminary data.</text>
</comment>
<name>A0A5D0G7N5_9FLAO</name>
<evidence type="ECO:0000313" key="3">
    <source>
        <dbReference type="Proteomes" id="UP000324550"/>
    </source>
</evidence>
<accession>A0A5D0G7N5</accession>
<keyword evidence="3" id="KW-1185">Reference proteome</keyword>
<dbReference type="EMBL" id="VSFC01000049">
    <property type="protein sequence ID" value="TYA54309.1"/>
    <property type="molecule type" value="Genomic_DNA"/>
</dbReference>
<dbReference type="AlphaFoldDB" id="A0A5D0G7N5"/>
<proteinExistence type="predicted"/>
<organism evidence="2 3">
    <name type="scientific">Formosa maritima</name>
    <dbReference type="NCBI Taxonomy" id="2592046"/>
    <lineage>
        <taxon>Bacteria</taxon>
        <taxon>Pseudomonadati</taxon>
        <taxon>Bacteroidota</taxon>
        <taxon>Flavobacteriia</taxon>
        <taxon>Flavobacteriales</taxon>
        <taxon>Flavobacteriaceae</taxon>
        <taxon>Formosa</taxon>
    </lineage>
</organism>
<evidence type="ECO:0000313" key="2">
    <source>
        <dbReference type="EMBL" id="TYA54309.1"/>
    </source>
</evidence>
<evidence type="ECO:0000256" key="1">
    <source>
        <dbReference type="SAM" id="SignalP"/>
    </source>
</evidence>
<dbReference type="OrthoDB" id="1418027at2"/>
<protein>
    <recommendedName>
        <fullName evidence="4">T9SS type A sorting domain-containing protein</fullName>
    </recommendedName>
</protein>
<reference evidence="2 3" key="1">
    <citation type="submission" date="2019-08" db="EMBL/GenBank/DDBJ databases">
        <title>Formosa sediminis sp. nov., isolated from marine sediment.</title>
        <authorList>
            <person name="Cao W.R."/>
        </authorList>
    </citation>
    <scope>NUCLEOTIDE SEQUENCE [LARGE SCALE GENOMIC DNA]</scope>
    <source>
        <strain evidence="2 3">1494</strain>
    </source>
</reference>
<feature type="chain" id="PRO_5022681485" description="T9SS type A sorting domain-containing protein" evidence="1">
    <location>
        <begin position="23"/>
        <end position="267"/>
    </location>
</feature>
<dbReference type="Proteomes" id="UP000324550">
    <property type="component" value="Unassembled WGS sequence"/>
</dbReference>
<keyword evidence="1" id="KW-0732">Signal</keyword>
<gene>
    <name evidence="2" type="ORF">FVF61_08815</name>
</gene>